<dbReference type="Gene3D" id="1.10.420.10">
    <property type="entry name" value="Peroxidase, domain 2"/>
    <property type="match status" value="1"/>
</dbReference>
<keyword evidence="14" id="KW-0873">Pyrrolidone carboxylic acid</keyword>
<comment type="cofactor">
    <cofactor evidence="18 21">
        <name>heme b</name>
        <dbReference type="ChEBI" id="CHEBI:60344"/>
    </cofactor>
    <text evidence="18 21">Binds 1 heme b (iron(II)-protoporphyrin IX) group per subunit.</text>
</comment>
<keyword evidence="12 20" id="KW-1015">Disulfide bond</keyword>
<dbReference type="Pfam" id="PF00141">
    <property type="entry name" value="peroxidase"/>
    <property type="match status" value="1"/>
</dbReference>
<comment type="function">
    <text evidence="21">Removal of H(2)O(2), oxidation of toxic reductants, biosynthesis and degradation of lignin, suberization, auxin catabolism, response to environmental stresses such as wounding, pathogen attack and oxidative stress.</text>
</comment>
<feature type="binding site" description="axial binding residue" evidence="18">
    <location>
        <position position="213"/>
    </location>
    <ligand>
        <name>heme b</name>
        <dbReference type="ChEBI" id="CHEBI:60344"/>
    </ligand>
    <ligandPart>
        <name>Fe</name>
        <dbReference type="ChEBI" id="CHEBI:18248"/>
    </ligandPart>
</feature>
<keyword evidence="8 21" id="KW-0732">Signal</keyword>
<dbReference type="InterPro" id="IPR002016">
    <property type="entry name" value="Haem_peroxidase"/>
</dbReference>
<evidence type="ECO:0000256" key="5">
    <source>
        <dbReference type="ARBA" id="ARBA00022559"/>
    </source>
</evidence>
<dbReference type="EC" id="1.11.1.7" evidence="4 21"/>
<dbReference type="PANTHER" id="PTHR31517:SF48">
    <property type="entry name" value="PEROXIDASE 16-RELATED"/>
    <property type="match status" value="1"/>
</dbReference>
<keyword evidence="5 21" id="KW-0575">Peroxidase</keyword>
<evidence type="ECO:0000313" key="24">
    <source>
        <dbReference type="EnsemblPlants" id="KQK03745"/>
    </source>
</evidence>
<keyword evidence="25" id="KW-1185">Reference proteome</keyword>
<comment type="similarity">
    <text evidence="21">Belongs to the peroxidase family. Classical plant (class III) peroxidase subfamily.</text>
</comment>
<feature type="binding site" evidence="17">
    <location>
        <position position="183"/>
    </location>
    <ligand>
        <name>substrate</name>
    </ligand>
</feature>
<evidence type="ECO:0000313" key="23">
    <source>
        <dbReference type="EMBL" id="KQK03745.1"/>
    </source>
</evidence>
<feature type="binding site" evidence="18">
    <location>
        <position position="80"/>
    </location>
    <ligand>
        <name>Ca(2+)</name>
        <dbReference type="ChEBI" id="CHEBI:29108"/>
        <label>1</label>
    </ligand>
</feature>
<dbReference type="InterPro" id="IPR019793">
    <property type="entry name" value="Peroxidases_heam-ligand_BS"/>
</dbReference>
<keyword evidence="11 18" id="KW-0408">Iron</keyword>
<dbReference type="RefSeq" id="XP_003566670.1">
    <property type="nucleotide sequence ID" value="XM_003566622.3"/>
</dbReference>
<keyword evidence="7 18" id="KW-0479">Metal-binding</keyword>
<dbReference type="PROSITE" id="PS50873">
    <property type="entry name" value="PEROXIDASE_4"/>
    <property type="match status" value="1"/>
</dbReference>
<dbReference type="PROSITE" id="PS00436">
    <property type="entry name" value="PEROXIDASE_2"/>
    <property type="match status" value="1"/>
</dbReference>
<feature type="binding site" evidence="18">
    <location>
        <position position="89"/>
    </location>
    <ligand>
        <name>Ca(2+)</name>
        <dbReference type="ChEBI" id="CHEBI:29108"/>
        <label>1</label>
    </ligand>
</feature>
<feature type="disulfide bond" evidence="20">
    <location>
        <begin position="81"/>
        <end position="86"/>
    </location>
</feature>
<dbReference type="PANTHER" id="PTHR31517">
    <property type="match status" value="1"/>
</dbReference>
<keyword evidence="15 21" id="KW-0376">Hydrogen peroxide</keyword>
<evidence type="ECO:0000256" key="7">
    <source>
        <dbReference type="ARBA" id="ARBA00022723"/>
    </source>
</evidence>
<evidence type="ECO:0000256" key="11">
    <source>
        <dbReference type="ARBA" id="ARBA00023004"/>
    </source>
</evidence>
<evidence type="ECO:0000256" key="16">
    <source>
        <dbReference type="PIRSR" id="PIRSR600823-1"/>
    </source>
</evidence>
<evidence type="ECO:0000256" key="9">
    <source>
        <dbReference type="ARBA" id="ARBA00022837"/>
    </source>
</evidence>
<feature type="binding site" evidence="18">
    <location>
        <position position="214"/>
    </location>
    <ligand>
        <name>Ca(2+)</name>
        <dbReference type="ChEBI" id="CHEBI:29108"/>
        <label>2</label>
    </ligand>
</feature>
<dbReference type="GO" id="GO:0004601">
    <property type="term" value="F:peroxidase activity"/>
    <property type="evidence" value="ECO:0000318"/>
    <property type="project" value="GO_Central"/>
</dbReference>
<dbReference type="PROSITE" id="PS51257">
    <property type="entry name" value="PROKAR_LIPOPROTEIN"/>
    <property type="match status" value="1"/>
</dbReference>
<dbReference type="AlphaFoldDB" id="I1HE64"/>
<dbReference type="Proteomes" id="UP000008810">
    <property type="component" value="Chromosome 2"/>
</dbReference>
<dbReference type="GO" id="GO:0042744">
    <property type="term" value="P:hydrogen peroxide catabolic process"/>
    <property type="evidence" value="ECO:0007669"/>
    <property type="project" value="UniProtKB-KW"/>
</dbReference>
<evidence type="ECO:0000313" key="25">
    <source>
        <dbReference type="Proteomes" id="UP000008810"/>
    </source>
</evidence>
<evidence type="ECO:0000256" key="8">
    <source>
        <dbReference type="ARBA" id="ARBA00022729"/>
    </source>
</evidence>
<feature type="binding site" evidence="18">
    <location>
        <position position="267"/>
    </location>
    <ligand>
        <name>Ca(2+)</name>
        <dbReference type="ChEBI" id="CHEBI:29108"/>
        <label>2</label>
    </ligand>
</feature>
<evidence type="ECO:0000256" key="21">
    <source>
        <dbReference type="RuleBase" id="RU362060"/>
    </source>
</evidence>
<feature type="disulfide bond" evidence="20">
    <location>
        <begin position="220"/>
        <end position="247"/>
    </location>
</feature>
<evidence type="ECO:0000256" key="4">
    <source>
        <dbReference type="ARBA" id="ARBA00012313"/>
    </source>
</evidence>
<dbReference type="FunFam" id="1.10.520.10:FF:000009">
    <property type="entry name" value="Peroxidase"/>
    <property type="match status" value="1"/>
</dbReference>
<dbReference type="STRING" id="15368.I1HE64"/>
<proteinExistence type="inferred from homology"/>
<comment type="similarity">
    <text evidence="3">Belongs to the peroxidase family. Ascorbate peroxidase subfamily.</text>
</comment>
<dbReference type="Gramene" id="KQK03745">
    <property type="protein sequence ID" value="KQK03745"/>
    <property type="gene ID" value="BRADI_2g09600v3"/>
</dbReference>
<evidence type="ECO:0000256" key="18">
    <source>
        <dbReference type="PIRSR" id="PIRSR600823-3"/>
    </source>
</evidence>
<dbReference type="InterPro" id="IPR033905">
    <property type="entry name" value="Secretory_peroxidase"/>
</dbReference>
<dbReference type="ExpressionAtlas" id="I1HE64">
    <property type="expression patterns" value="baseline and differential"/>
</dbReference>
<dbReference type="GO" id="GO:0005576">
    <property type="term" value="C:extracellular region"/>
    <property type="evidence" value="ECO:0007669"/>
    <property type="project" value="UniProtKB-SubCell"/>
</dbReference>
<dbReference type="GO" id="GO:0006979">
    <property type="term" value="P:response to oxidative stress"/>
    <property type="evidence" value="ECO:0007669"/>
    <property type="project" value="UniProtKB-UniRule"/>
</dbReference>
<dbReference type="EnsemblPlants" id="KQK03745">
    <property type="protein sequence ID" value="KQK03745"/>
    <property type="gene ID" value="BRADI_2g09600v3"/>
</dbReference>
<feature type="signal peptide" evidence="21">
    <location>
        <begin position="1"/>
        <end position="17"/>
    </location>
</feature>
<reference evidence="23 24" key="1">
    <citation type="journal article" date="2010" name="Nature">
        <title>Genome sequencing and analysis of the model grass Brachypodium distachyon.</title>
        <authorList>
            <consortium name="International Brachypodium Initiative"/>
        </authorList>
    </citation>
    <scope>NUCLEOTIDE SEQUENCE [LARGE SCALE GENOMIC DNA]</scope>
    <source>
        <strain evidence="23">Bd21</strain>
        <strain evidence="24">cv. Bd21</strain>
    </source>
</reference>
<dbReference type="GO" id="GO:0020037">
    <property type="term" value="F:heme binding"/>
    <property type="evidence" value="ECO:0007669"/>
    <property type="project" value="UniProtKB-UniRule"/>
</dbReference>
<keyword evidence="9 18" id="KW-0106">Calcium</keyword>
<reference evidence="23" key="2">
    <citation type="submission" date="2017-06" db="EMBL/GenBank/DDBJ databases">
        <title>WGS assembly of Brachypodium distachyon.</title>
        <authorList>
            <consortium name="The International Brachypodium Initiative"/>
            <person name="Lucas S."/>
            <person name="Harmon-Smith M."/>
            <person name="Lail K."/>
            <person name="Tice H."/>
            <person name="Grimwood J."/>
            <person name="Bruce D."/>
            <person name="Barry K."/>
            <person name="Shu S."/>
            <person name="Lindquist E."/>
            <person name="Wang M."/>
            <person name="Pitluck S."/>
            <person name="Vogel J.P."/>
            <person name="Garvin D.F."/>
            <person name="Mockler T.C."/>
            <person name="Schmutz J."/>
            <person name="Rokhsar D."/>
            <person name="Bevan M.W."/>
        </authorList>
    </citation>
    <scope>NUCLEOTIDE SEQUENCE</scope>
    <source>
        <strain evidence="23">Bd21</strain>
    </source>
</reference>
<dbReference type="GeneID" id="100828076"/>
<feature type="binding site" evidence="18">
    <location>
        <position position="83"/>
    </location>
    <ligand>
        <name>Ca(2+)</name>
        <dbReference type="ChEBI" id="CHEBI:29108"/>
        <label>1</label>
    </ligand>
</feature>
<reference evidence="24" key="3">
    <citation type="submission" date="2018-08" db="UniProtKB">
        <authorList>
            <consortium name="EnsemblPlants"/>
        </authorList>
    </citation>
    <scope>IDENTIFICATION</scope>
    <source>
        <strain evidence="24">cv. Bd21</strain>
    </source>
</reference>
<feature type="binding site" evidence="18">
    <location>
        <position position="259"/>
    </location>
    <ligand>
        <name>Ca(2+)</name>
        <dbReference type="ChEBI" id="CHEBI:29108"/>
        <label>2</label>
    </ligand>
</feature>
<dbReference type="GO" id="GO:0009505">
    <property type="term" value="C:plant-type cell wall"/>
    <property type="evidence" value="ECO:0000318"/>
    <property type="project" value="GO_Central"/>
</dbReference>
<name>I1HE64_BRADI</name>
<keyword evidence="10 21" id="KW-0560">Oxidoreductase</keyword>
<feature type="disulfide bond" evidence="20">
    <location>
        <begin position="140"/>
        <end position="335"/>
    </location>
</feature>
<feature type="binding site" evidence="18">
    <location>
        <position position="87"/>
    </location>
    <ligand>
        <name>Ca(2+)</name>
        <dbReference type="ChEBI" id="CHEBI:29108"/>
        <label>1</label>
    </ligand>
</feature>
<feature type="site" description="Transition state stabilizer" evidence="19">
    <location>
        <position position="75"/>
    </location>
</feature>
<sequence>MARAVLALAAILALVASSCPAVSLAHRQKRQPPILARGLSLDFYRQSCPRAESIVRDFIKDAVRKDIGLAAGLLRLHFHDCFVQGCDASVLLVGSATGPQDQMGEQRAPPNLRLRPSAIRAISDIRDRLERECRGAVVSCSDILALAARDSVVVSGGPDYEVPLGRRDSPRFATMQDVIAGLPAPSSTVPALLAVLNKINLDATDLVAISGAHTVGLSPCSSFEDRLYPRQDPNMNPPFAARLRQICPAKGVNRSTVLDVSTPNAFDNRYYVNLVNREGLFVSDQDLFTNPATRPIVTRFARSQREFFEQYGVSVAKMGQINVLTGSRGQVRRNCSVRNPGTV</sequence>
<comment type="catalytic activity">
    <reaction evidence="1 21">
        <text>2 a phenolic donor + H2O2 = 2 a phenolic radical donor + 2 H2O</text>
        <dbReference type="Rhea" id="RHEA:56136"/>
        <dbReference type="ChEBI" id="CHEBI:15377"/>
        <dbReference type="ChEBI" id="CHEBI:16240"/>
        <dbReference type="ChEBI" id="CHEBI:139520"/>
        <dbReference type="ChEBI" id="CHEBI:139521"/>
        <dbReference type="EC" id="1.11.1.7"/>
    </reaction>
</comment>
<evidence type="ECO:0000256" key="2">
    <source>
        <dbReference type="ARBA" id="ARBA00004613"/>
    </source>
</evidence>
<evidence type="ECO:0000256" key="3">
    <source>
        <dbReference type="ARBA" id="ARBA00006873"/>
    </source>
</evidence>
<evidence type="ECO:0000256" key="13">
    <source>
        <dbReference type="ARBA" id="ARBA00023180"/>
    </source>
</evidence>
<dbReference type="InterPro" id="IPR000823">
    <property type="entry name" value="Peroxidase_pln"/>
</dbReference>
<organism evidence="24">
    <name type="scientific">Brachypodium distachyon</name>
    <name type="common">Purple false brome</name>
    <name type="synonym">Trachynia distachya</name>
    <dbReference type="NCBI Taxonomy" id="15368"/>
    <lineage>
        <taxon>Eukaryota</taxon>
        <taxon>Viridiplantae</taxon>
        <taxon>Streptophyta</taxon>
        <taxon>Embryophyta</taxon>
        <taxon>Tracheophyta</taxon>
        <taxon>Spermatophyta</taxon>
        <taxon>Magnoliopsida</taxon>
        <taxon>Liliopsida</taxon>
        <taxon>Poales</taxon>
        <taxon>Poaceae</taxon>
        <taxon>BOP clade</taxon>
        <taxon>Pooideae</taxon>
        <taxon>Stipodae</taxon>
        <taxon>Brachypodieae</taxon>
        <taxon>Brachypodium</taxon>
    </lineage>
</organism>
<comment type="cofactor">
    <cofactor evidence="18 21">
        <name>Ca(2+)</name>
        <dbReference type="ChEBI" id="CHEBI:29108"/>
    </cofactor>
    <text evidence="18 21">Binds 2 calcium ions per subunit.</text>
</comment>
<dbReference type="EMBL" id="CM000881">
    <property type="protein sequence ID" value="KQK03745.1"/>
    <property type="molecule type" value="Genomic_DNA"/>
</dbReference>
<evidence type="ECO:0000256" key="17">
    <source>
        <dbReference type="PIRSR" id="PIRSR600823-2"/>
    </source>
</evidence>
<feature type="chain" id="PRO_5013982657" description="Peroxidase" evidence="21">
    <location>
        <begin position="18"/>
        <end position="343"/>
    </location>
</feature>
<dbReference type="FunFam" id="1.10.420.10:FF:000006">
    <property type="entry name" value="Peroxidase"/>
    <property type="match status" value="1"/>
</dbReference>
<evidence type="ECO:0000256" key="10">
    <source>
        <dbReference type="ARBA" id="ARBA00023002"/>
    </source>
</evidence>
<dbReference type="KEGG" id="bdi:100828076"/>
<keyword evidence="6 21" id="KW-0349">Heme</keyword>
<gene>
    <name evidence="24" type="primary">LOC100828076</name>
    <name evidence="23" type="ORF">BRADI_2g09600v3</name>
</gene>
<dbReference type="CDD" id="cd00693">
    <property type="entry name" value="secretory_peroxidase"/>
    <property type="match status" value="1"/>
</dbReference>
<accession>I1HE64</accession>
<dbReference type="PRINTS" id="PR00458">
    <property type="entry name" value="PEROXIDASE"/>
</dbReference>
<dbReference type="GO" id="GO:0006950">
    <property type="term" value="P:response to stress"/>
    <property type="evidence" value="ECO:0000318"/>
    <property type="project" value="GO_Central"/>
</dbReference>
<dbReference type="GO" id="GO:0140825">
    <property type="term" value="F:lactoperoxidase activity"/>
    <property type="evidence" value="ECO:0007669"/>
    <property type="project" value="UniProtKB-EC"/>
</dbReference>
<feature type="binding site" evidence="18">
    <location>
        <position position="105"/>
    </location>
    <ligand>
        <name>Ca(2+)</name>
        <dbReference type="ChEBI" id="CHEBI:29108"/>
        <label>1</label>
    </ligand>
</feature>
<feature type="disulfide bond" evidence="20">
    <location>
        <begin position="48"/>
        <end position="133"/>
    </location>
</feature>
<dbReference type="Gene3D" id="1.10.520.10">
    <property type="match status" value="1"/>
</dbReference>
<evidence type="ECO:0000256" key="6">
    <source>
        <dbReference type="ARBA" id="ARBA00022617"/>
    </source>
</evidence>
<dbReference type="HOGENOM" id="CLU_010543_0_1_1"/>
<dbReference type="GO" id="GO:0046872">
    <property type="term" value="F:metal ion binding"/>
    <property type="evidence" value="ECO:0007669"/>
    <property type="project" value="UniProtKB-UniRule"/>
</dbReference>
<evidence type="ECO:0000256" key="20">
    <source>
        <dbReference type="PIRSR" id="PIRSR600823-5"/>
    </source>
</evidence>
<dbReference type="InterPro" id="IPR010255">
    <property type="entry name" value="Haem_peroxidase_sf"/>
</dbReference>
<keyword evidence="13" id="KW-0325">Glycoprotein</keyword>
<dbReference type="InterPro" id="IPR019794">
    <property type="entry name" value="Peroxidases_AS"/>
</dbReference>
<dbReference type="SUPFAM" id="SSF48113">
    <property type="entry name" value="Heme-dependent peroxidases"/>
    <property type="match status" value="1"/>
</dbReference>
<dbReference type="OMA" id="QIIEPIC"/>
<feature type="binding site" evidence="18">
    <location>
        <position position="85"/>
    </location>
    <ligand>
        <name>Ca(2+)</name>
        <dbReference type="ChEBI" id="CHEBI:29108"/>
        <label>1</label>
    </ligand>
</feature>
<feature type="active site" description="Proton acceptor" evidence="16">
    <location>
        <position position="79"/>
    </location>
</feature>
<evidence type="ECO:0000256" key="1">
    <source>
        <dbReference type="ARBA" id="ARBA00000189"/>
    </source>
</evidence>
<dbReference type="PRINTS" id="PR00461">
    <property type="entry name" value="PLPEROXIDASE"/>
</dbReference>
<evidence type="ECO:0000256" key="19">
    <source>
        <dbReference type="PIRSR" id="PIRSR600823-4"/>
    </source>
</evidence>
<evidence type="ECO:0000256" key="15">
    <source>
        <dbReference type="ARBA" id="ARBA00023324"/>
    </source>
</evidence>
<dbReference type="PROSITE" id="PS00435">
    <property type="entry name" value="PEROXIDASE_1"/>
    <property type="match status" value="1"/>
</dbReference>
<keyword evidence="21" id="KW-0964">Secreted</keyword>
<feature type="domain" description="Plant heme peroxidase family profile" evidence="22">
    <location>
        <begin position="38"/>
        <end position="339"/>
    </location>
</feature>
<evidence type="ECO:0000256" key="12">
    <source>
        <dbReference type="ARBA" id="ARBA00023157"/>
    </source>
</evidence>
<dbReference type="eggNOG" id="ENOG502QT8W">
    <property type="taxonomic scope" value="Eukaryota"/>
</dbReference>
<comment type="subcellular location">
    <subcellularLocation>
        <location evidence="2 21">Secreted</location>
    </subcellularLocation>
</comment>
<dbReference type="OrthoDB" id="2113341at2759"/>
<feature type="binding site" evidence="18">
    <location>
        <position position="262"/>
    </location>
    <ligand>
        <name>Ca(2+)</name>
        <dbReference type="ChEBI" id="CHEBI:29108"/>
        <label>2</label>
    </ligand>
</feature>
<evidence type="ECO:0000259" key="22">
    <source>
        <dbReference type="PROSITE" id="PS50873"/>
    </source>
</evidence>
<evidence type="ECO:0000256" key="14">
    <source>
        <dbReference type="ARBA" id="ARBA00023283"/>
    </source>
</evidence>
<protein>
    <recommendedName>
        <fullName evidence="4 21">Peroxidase</fullName>
        <ecNumber evidence="4 21">1.11.1.7</ecNumber>
    </recommendedName>
</protein>